<gene>
    <name evidence="1" type="ORF">QWY96_04280</name>
</gene>
<keyword evidence="2" id="KW-1185">Reference proteome</keyword>
<dbReference type="RefSeq" id="WP_290334707.1">
    <property type="nucleotide sequence ID" value="NZ_JAUFQY010000001.1"/>
</dbReference>
<name>A0ABT8CFV0_9VIBR</name>
<reference evidence="2" key="1">
    <citation type="journal article" date="2019" name="Int. J. Syst. Evol. Microbiol.">
        <title>The Global Catalogue of Microorganisms (GCM) 10K type strain sequencing project: providing services to taxonomists for standard genome sequencing and annotation.</title>
        <authorList>
            <consortium name="The Broad Institute Genomics Platform"/>
            <consortium name="The Broad Institute Genome Sequencing Center for Infectious Disease"/>
            <person name="Wu L."/>
            <person name="Ma J."/>
        </authorList>
    </citation>
    <scope>NUCLEOTIDE SEQUENCE [LARGE SCALE GENOMIC DNA]</scope>
    <source>
        <strain evidence="2">CECT 7226</strain>
    </source>
</reference>
<dbReference type="EMBL" id="JAUFQY010000001">
    <property type="protein sequence ID" value="MDN3700314.1"/>
    <property type="molecule type" value="Genomic_DNA"/>
</dbReference>
<proteinExistence type="predicted"/>
<accession>A0ABT8CFV0</accession>
<sequence length="97" mass="11183">MDFGKYKETRHLKPLQIPNKEQLLLDVSNIEDSFTGRSDASIANTFIFEASHLIVNALALFELGYFDCAFYSLRQSLEAAMTMMYLYDSEEDVRKKS</sequence>
<protein>
    <recommendedName>
        <fullName evidence="3">DUF3077 domain-containing protein</fullName>
    </recommendedName>
</protein>
<evidence type="ECO:0000313" key="2">
    <source>
        <dbReference type="Proteomes" id="UP001223712"/>
    </source>
</evidence>
<evidence type="ECO:0000313" key="1">
    <source>
        <dbReference type="EMBL" id="MDN3700314.1"/>
    </source>
</evidence>
<comment type="caution">
    <text evidence="1">The sequence shown here is derived from an EMBL/GenBank/DDBJ whole genome shotgun (WGS) entry which is preliminary data.</text>
</comment>
<dbReference type="Proteomes" id="UP001223712">
    <property type="component" value="Unassembled WGS sequence"/>
</dbReference>
<evidence type="ECO:0008006" key="3">
    <source>
        <dbReference type="Google" id="ProtNLM"/>
    </source>
</evidence>
<organism evidence="1 2">
    <name type="scientific">Vibrio artabrorum</name>
    <dbReference type="NCBI Taxonomy" id="446374"/>
    <lineage>
        <taxon>Bacteria</taxon>
        <taxon>Pseudomonadati</taxon>
        <taxon>Pseudomonadota</taxon>
        <taxon>Gammaproteobacteria</taxon>
        <taxon>Vibrionales</taxon>
        <taxon>Vibrionaceae</taxon>
        <taxon>Vibrio</taxon>
    </lineage>
</organism>